<proteinExistence type="predicted"/>
<dbReference type="RefSeq" id="WP_074555754.1">
    <property type="nucleotide sequence ID" value="NZ_CP119563.1"/>
</dbReference>
<reference evidence="2 3" key="1">
    <citation type="submission" date="2016-10" db="EMBL/GenBank/DDBJ databases">
        <authorList>
            <person name="de Groot N.N."/>
        </authorList>
    </citation>
    <scope>NUCLEOTIDE SEQUENCE [LARGE SCALE GENOMIC DNA]</scope>
    <source>
        <strain evidence="3">DSM 938 / 37b4</strain>
    </source>
</reference>
<evidence type="ECO:0000256" key="1">
    <source>
        <dbReference type="SAM" id="MobiDB-lite"/>
    </source>
</evidence>
<sequence>MSGQMSKARQNAEIAFNKTQSQFLERRRAVQEQDTETSERAAKTLRLRTARLEREQAGTAIAVLRTKNNA</sequence>
<dbReference type="AlphaFoldDB" id="A0A1G7Q0H5"/>
<accession>A0A1G7Q0H5</accession>
<evidence type="ECO:0000313" key="2">
    <source>
        <dbReference type="EMBL" id="SDF92006.1"/>
    </source>
</evidence>
<dbReference type="Proteomes" id="UP000183812">
    <property type="component" value="Unassembled WGS sequence"/>
</dbReference>
<protein>
    <submittedName>
        <fullName evidence="2">Uncharacterized protein</fullName>
    </submittedName>
</protein>
<dbReference type="EMBL" id="FNAY01000021">
    <property type="protein sequence ID" value="SDF92006.1"/>
    <property type="molecule type" value="Genomic_DNA"/>
</dbReference>
<evidence type="ECO:0000313" key="3">
    <source>
        <dbReference type="Proteomes" id="UP000183812"/>
    </source>
</evidence>
<gene>
    <name evidence="2" type="ORF">SAMN04244550_03094</name>
</gene>
<name>A0A1G7Q0H5_RHOCA</name>
<feature type="region of interest" description="Disordered" evidence="1">
    <location>
        <begin position="1"/>
        <end position="20"/>
    </location>
</feature>
<dbReference type="OrthoDB" id="8163684at2"/>
<organism evidence="2 3">
    <name type="scientific">Rhodobacter capsulatus</name>
    <name type="common">Rhodopseudomonas capsulata</name>
    <dbReference type="NCBI Taxonomy" id="1061"/>
    <lineage>
        <taxon>Bacteria</taxon>
        <taxon>Pseudomonadati</taxon>
        <taxon>Pseudomonadota</taxon>
        <taxon>Alphaproteobacteria</taxon>
        <taxon>Rhodobacterales</taxon>
        <taxon>Rhodobacter group</taxon>
        <taxon>Rhodobacter</taxon>
    </lineage>
</organism>